<dbReference type="Pfam" id="PF21271">
    <property type="entry name" value="SNX17-31_F2_FERM"/>
    <property type="match status" value="1"/>
</dbReference>
<dbReference type="SMART" id="SM00312">
    <property type="entry name" value="PX"/>
    <property type="match status" value="1"/>
</dbReference>
<dbReference type="InterPro" id="IPR040842">
    <property type="entry name" value="SNX17/31_FERM"/>
</dbReference>
<keyword evidence="2" id="KW-0813">Transport</keyword>
<keyword evidence="3" id="KW-0653">Protein transport</keyword>
<evidence type="ECO:0000256" key="2">
    <source>
        <dbReference type="ARBA" id="ARBA00022448"/>
    </source>
</evidence>
<dbReference type="InterPro" id="IPR036871">
    <property type="entry name" value="PX_dom_sf"/>
</dbReference>
<dbReference type="InterPro" id="IPR011993">
    <property type="entry name" value="PH-like_dom_sf"/>
</dbReference>
<dbReference type="SUPFAM" id="SSF64268">
    <property type="entry name" value="PX domain"/>
    <property type="match status" value="1"/>
</dbReference>
<name>A0A915D2H1_9BILA</name>
<dbReference type="InterPro" id="IPR048767">
    <property type="entry name" value="SNX17-31_FERM_F2"/>
</dbReference>
<evidence type="ECO:0000256" key="1">
    <source>
        <dbReference type="ARBA" id="ARBA00010883"/>
    </source>
</evidence>
<dbReference type="Pfam" id="PF00787">
    <property type="entry name" value="PX"/>
    <property type="match status" value="1"/>
</dbReference>
<organism evidence="5 6">
    <name type="scientific">Ditylenchus dipsaci</name>
    <dbReference type="NCBI Taxonomy" id="166011"/>
    <lineage>
        <taxon>Eukaryota</taxon>
        <taxon>Metazoa</taxon>
        <taxon>Ecdysozoa</taxon>
        <taxon>Nematoda</taxon>
        <taxon>Chromadorea</taxon>
        <taxon>Rhabditida</taxon>
        <taxon>Tylenchina</taxon>
        <taxon>Tylenchomorpha</taxon>
        <taxon>Sphaerularioidea</taxon>
        <taxon>Anguinidae</taxon>
        <taxon>Anguininae</taxon>
        <taxon>Ditylenchus</taxon>
    </lineage>
</organism>
<keyword evidence="5" id="KW-1185">Reference proteome</keyword>
<protein>
    <submittedName>
        <fullName evidence="6">PX domain-containing protein</fullName>
    </submittedName>
</protein>
<evidence type="ECO:0000313" key="5">
    <source>
        <dbReference type="Proteomes" id="UP000887574"/>
    </source>
</evidence>
<feature type="domain" description="PX" evidence="4">
    <location>
        <begin position="1"/>
        <end position="113"/>
    </location>
</feature>
<dbReference type="PROSITE" id="PS50195">
    <property type="entry name" value="PX"/>
    <property type="match status" value="1"/>
</dbReference>
<proteinExistence type="inferred from homology"/>
<dbReference type="Pfam" id="PF21273">
    <property type="entry name" value="SNX17-27-31_F1_FERM"/>
    <property type="match status" value="1"/>
</dbReference>
<dbReference type="AlphaFoldDB" id="A0A915D2H1"/>
<dbReference type="Pfam" id="PF18116">
    <property type="entry name" value="SNX17_FERM_C"/>
    <property type="match status" value="1"/>
</dbReference>
<dbReference type="InterPro" id="IPR048763">
    <property type="entry name" value="SNX17-31_FERM_F1"/>
</dbReference>
<dbReference type="Gene3D" id="1.20.80.60">
    <property type="match status" value="1"/>
</dbReference>
<dbReference type="GO" id="GO:0035091">
    <property type="term" value="F:phosphatidylinositol binding"/>
    <property type="evidence" value="ECO:0007669"/>
    <property type="project" value="InterPro"/>
</dbReference>
<dbReference type="GO" id="GO:0006886">
    <property type="term" value="P:intracellular protein transport"/>
    <property type="evidence" value="ECO:0007669"/>
    <property type="project" value="TreeGrafter"/>
</dbReference>
<evidence type="ECO:0000256" key="3">
    <source>
        <dbReference type="ARBA" id="ARBA00022927"/>
    </source>
</evidence>
<dbReference type="PANTHER" id="PTHR12431:SF14">
    <property type="entry name" value="LD15323P"/>
    <property type="match status" value="1"/>
</dbReference>
<evidence type="ECO:0000313" key="6">
    <source>
        <dbReference type="WBParaSite" id="jg14853"/>
    </source>
</evidence>
<accession>A0A915D2H1</accession>
<evidence type="ECO:0000259" key="4">
    <source>
        <dbReference type="PROSITE" id="PS50195"/>
    </source>
</evidence>
<dbReference type="GO" id="GO:0032456">
    <property type="term" value="P:endocytic recycling"/>
    <property type="evidence" value="ECO:0007669"/>
    <property type="project" value="TreeGrafter"/>
</dbReference>
<dbReference type="Gene3D" id="3.10.20.90">
    <property type="entry name" value="Phosphatidylinositol 3-kinase Catalytic Subunit, Chain A, domain 1"/>
    <property type="match status" value="1"/>
</dbReference>
<dbReference type="Proteomes" id="UP000887574">
    <property type="component" value="Unplaced"/>
</dbReference>
<dbReference type="Gene3D" id="3.30.1520.10">
    <property type="entry name" value="Phox-like domain"/>
    <property type="match status" value="1"/>
</dbReference>
<comment type="similarity">
    <text evidence="1">Belongs to the sorting nexin family.</text>
</comment>
<dbReference type="Gene3D" id="2.30.29.30">
    <property type="entry name" value="Pleckstrin-homology domain (PH domain)/Phosphotyrosine-binding domain (PTB)"/>
    <property type="match status" value="1"/>
</dbReference>
<sequence length="482" mass="55032">MIHCTIPTVQSLSDKREPYKKYNVFDIHLNGAYHCSARYSTLFNLHEKLVDTFGFRLDAPEFPPKKVWRTLDTKAINERREALAKYFQGVIQNPDVARHAILEKAFLEFQISSFAPPLSSVKLEIFLPDGRPMVIDCYSDDSTSIVMQSGPILINIKLCDVIGMNKRYMSCFGLFLAQPRNATRENGLVSNILFDQICIRWLKNFESPFISQQLANKDNTESGVFYKITIRRVTWDPSVEEPLLDDPGCLKLLFLQALNDLQRDLMRISADNKERLSTVQEEGDFKQFVRMCHLQPNYGYELLKPVISDFPQANTCCQLKVGRRQIVLEYEDNGIMVQSVLRSTRIRVWRVSQNHSNDKSSASGQTNSEMTFQIEYLAGKNEFGVITLNTDQAVILSLFLQSIAAEILRDHQCNSPTFQFDDSVSTKAIESLEISKANSIISEDLSIQENGSEAELDNLFKIISYQMPFDNESFEDVTDADL</sequence>
<dbReference type="InterPro" id="IPR001683">
    <property type="entry name" value="PX_dom"/>
</dbReference>
<dbReference type="GO" id="GO:0005769">
    <property type="term" value="C:early endosome"/>
    <property type="evidence" value="ECO:0007669"/>
    <property type="project" value="TreeGrafter"/>
</dbReference>
<reference evidence="6" key="1">
    <citation type="submission" date="2022-11" db="UniProtKB">
        <authorList>
            <consortium name="WormBaseParasite"/>
        </authorList>
    </citation>
    <scope>IDENTIFICATION</scope>
</reference>
<dbReference type="WBParaSite" id="jg14853">
    <property type="protein sequence ID" value="jg14853"/>
    <property type="gene ID" value="jg14853"/>
</dbReference>
<dbReference type="PANTHER" id="PTHR12431">
    <property type="entry name" value="SORTING NEXIN 17 AND 27"/>
    <property type="match status" value="1"/>
</dbReference>